<evidence type="ECO:0000313" key="1">
    <source>
        <dbReference type="EMBL" id="MCC8427842.1"/>
    </source>
</evidence>
<evidence type="ECO:0000313" key="2">
    <source>
        <dbReference type="Proteomes" id="UP001198862"/>
    </source>
</evidence>
<accession>A0ABS8KPZ6</accession>
<gene>
    <name evidence="1" type="ORF">LJ725_02620</name>
</gene>
<protein>
    <submittedName>
        <fullName evidence="1">Uncharacterized protein</fullName>
    </submittedName>
</protein>
<organism evidence="1 2">
    <name type="scientific">Reyranella aquatilis</name>
    <dbReference type="NCBI Taxonomy" id="2035356"/>
    <lineage>
        <taxon>Bacteria</taxon>
        <taxon>Pseudomonadati</taxon>
        <taxon>Pseudomonadota</taxon>
        <taxon>Alphaproteobacteria</taxon>
        <taxon>Hyphomicrobiales</taxon>
        <taxon>Reyranellaceae</taxon>
        <taxon>Reyranella</taxon>
    </lineage>
</organism>
<name>A0ABS8KPZ6_9HYPH</name>
<proteinExistence type="predicted"/>
<sequence>MPERQMQAIGQALADIYGEKNEGGLLCCTLEAVNADGMDVSIQVMAETINLAPYPFAEDPLTRLELSGAVETLEHVALDLVDWDANAFATVGTSGNDPIDIARLIDRTFVKVLGCAPDYTLKASTEDLA</sequence>
<comment type="caution">
    <text evidence="1">The sequence shown here is derived from an EMBL/GenBank/DDBJ whole genome shotgun (WGS) entry which is preliminary data.</text>
</comment>
<reference evidence="1 2" key="1">
    <citation type="submission" date="2021-11" db="EMBL/GenBank/DDBJ databases">
        <authorList>
            <person name="Lee D.-H."/>
            <person name="Kim S.-B."/>
        </authorList>
    </citation>
    <scope>NUCLEOTIDE SEQUENCE [LARGE SCALE GENOMIC DNA]</scope>
    <source>
        <strain evidence="1 2">KCTC 52223</strain>
    </source>
</reference>
<dbReference type="RefSeq" id="WP_230549057.1">
    <property type="nucleotide sequence ID" value="NZ_JAJISD010000001.1"/>
</dbReference>
<dbReference type="Proteomes" id="UP001198862">
    <property type="component" value="Unassembled WGS sequence"/>
</dbReference>
<keyword evidence="2" id="KW-1185">Reference proteome</keyword>
<dbReference type="EMBL" id="JAJISD010000001">
    <property type="protein sequence ID" value="MCC8427842.1"/>
    <property type="molecule type" value="Genomic_DNA"/>
</dbReference>